<organism evidence="1 2">
    <name type="scientific">Bacillus mycoides</name>
    <dbReference type="NCBI Taxonomy" id="1405"/>
    <lineage>
        <taxon>Bacteria</taxon>
        <taxon>Bacillati</taxon>
        <taxon>Bacillota</taxon>
        <taxon>Bacilli</taxon>
        <taxon>Bacillales</taxon>
        <taxon>Bacillaceae</taxon>
        <taxon>Bacillus</taxon>
        <taxon>Bacillus cereus group</taxon>
    </lineage>
</organism>
<dbReference type="RefSeq" id="WP_085310769.1">
    <property type="nucleotide sequence ID" value="NZ_CP020743.1"/>
</dbReference>
<evidence type="ECO:0000313" key="1">
    <source>
        <dbReference type="EMBL" id="ARJ21868.1"/>
    </source>
</evidence>
<protein>
    <submittedName>
        <fullName evidence="1">Uncharacterized protein</fullName>
    </submittedName>
</protein>
<gene>
    <name evidence="1" type="ORF">B7492_11745</name>
</gene>
<proteinExistence type="predicted"/>
<accession>A0A1W6A7Q3</accession>
<dbReference type="AlphaFoldDB" id="A0A1W6A7Q3"/>
<name>A0A1W6A7Q3_BACMY</name>
<evidence type="ECO:0000313" key="2">
    <source>
        <dbReference type="Proteomes" id="UP000192932"/>
    </source>
</evidence>
<dbReference type="EMBL" id="CP020743">
    <property type="protein sequence ID" value="ARJ21868.1"/>
    <property type="molecule type" value="Genomic_DNA"/>
</dbReference>
<sequence>MNIDIEEAYNIEENSILNGMYLVIIIHELGECTVEELAMALYLCRFPNITKYFLSENDKNGYLNLYSDTEMNNLDNVFLSSFLIGKYSTRFIRGLKEIMSRDMIKIDEQVIRLTESVDAGLRVLNDKNVSNIRRKVRYIERIINENTIDIINTRIEKIVGDR</sequence>
<reference evidence="1 2" key="1">
    <citation type="submission" date="2017-04" db="EMBL/GenBank/DDBJ databases">
        <title>The Characteristic of a Fine Plant Growth-Promoting Rhizobacteria Bacillus mycoides Gnyt1 and its Whole Genome Sequencing Analysis.</title>
        <authorList>
            <person name="Li J.H."/>
            <person name="Yao T."/>
        </authorList>
    </citation>
    <scope>NUCLEOTIDE SEQUENCE [LARGE SCALE GENOMIC DNA]</scope>
    <source>
        <strain evidence="1 2">Gnyt1</strain>
    </source>
</reference>
<dbReference type="Proteomes" id="UP000192932">
    <property type="component" value="Chromosome"/>
</dbReference>